<organism evidence="6 7">
    <name type="scientific">Thalassospira xiamenensis</name>
    <dbReference type="NCBI Taxonomy" id="220697"/>
    <lineage>
        <taxon>Bacteria</taxon>
        <taxon>Pseudomonadati</taxon>
        <taxon>Pseudomonadota</taxon>
        <taxon>Alphaproteobacteria</taxon>
        <taxon>Rhodospirillales</taxon>
        <taxon>Thalassospiraceae</taxon>
        <taxon>Thalassospira</taxon>
    </lineage>
</organism>
<evidence type="ECO:0000259" key="5">
    <source>
        <dbReference type="PROSITE" id="PS51387"/>
    </source>
</evidence>
<dbReference type="InterPro" id="IPR006094">
    <property type="entry name" value="Oxid_FAD_bind_N"/>
</dbReference>
<dbReference type="InterPro" id="IPR036318">
    <property type="entry name" value="FAD-bd_PCMH-like_sf"/>
</dbReference>
<evidence type="ECO:0000313" key="7">
    <source>
        <dbReference type="Proteomes" id="UP000219068"/>
    </source>
</evidence>
<evidence type="ECO:0000313" key="6">
    <source>
        <dbReference type="EMBL" id="SOC14918.1"/>
    </source>
</evidence>
<feature type="domain" description="FAD-binding PCMH-type" evidence="5">
    <location>
        <begin position="50"/>
        <end position="228"/>
    </location>
</feature>
<dbReference type="InterPro" id="IPR016164">
    <property type="entry name" value="FAD-linked_Oxase-like_C"/>
</dbReference>
<dbReference type="PANTHER" id="PTHR42934">
    <property type="entry name" value="GLYCOLATE OXIDASE SUBUNIT GLCD"/>
    <property type="match status" value="1"/>
</dbReference>
<dbReference type="InterPro" id="IPR016171">
    <property type="entry name" value="Vanillyl_alc_oxidase_C-sub2"/>
</dbReference>
<accession>A0A285T0Y7</accession>
<dbReference type="Gene3D" id="3.30.465.10">
    <property type="match status" value="1"/>
</dbReference>
<keyword evidence="4" id="KW-0560">Oxidoreductase</keyword>
<evidence type="ECO:0000256" key="4">
    <source>
        <dbReference type="ARBA" id="ARBA00023002"/>
    </source>
</evidence>
<evidence type="ECO:0000256" key="2">
    <source>
        <dbReference type="ARBA" id="ARBA00022630"/>
    </source>
</evidence>
<dbReference type="Gene3D" id="3.30.70.2740">
    <property type="match status" value="1"/>
</dbReference>
<dbReference type="GO" id="GO:0016491">
    <property type="term" value="F:oxidoreductase activity"/>
    <property type="evidence" value="ECO:0007669"/>
    <property type="project" value="UniProtKB-KW"/>
</dbReference>
<keyword evidence="2" id="KW-0285">Flavoprotein</keyword>
<dbReference type="AlphaFoldDB" id="A0A285T0Y7"/>
<keyword evidence="3" id="KW-0274">FAD</keyword>
<dbReference type="InterPro" id="IPR004113">
    <property type="entry name" value="FAD-bd_oxidored_4_C"/>
</dbReference>
<reference evidence="6 7" key="1">
    <citation type="submission" date="2017-08" db="EMBL/GenBank/DDBJ databases">
        <authorList>
            <person name="de Groot N.N."/>
        </authorList>
    </citation>
    <scope>NUCLEOTIDE SEQUENCE [LARGE SCALE GENOMIC DNA]</scope>
    <source>
        <strain evidence="6 7">USBA 78</strain>
    </source>
</reference>
<dbReference type="Pfam" id="PF01565">
    <property type="entry name" value="FAD_binding_4"/>
    <property type="match status" value="1"/>
</dbReference>
<dbReference type="InterPro" id="IPR051914">
    <property type="entry name" value="FAD-linked_OxidoTrans_Type4"/>
</dbReference>
<dbReference type="GO" id="GO:0071949">
    <property type="term" value="F:FAD binding"/>
    <property type="evidence" value="ECO:0007669"/>
    <property type="project" value="InterPro"/>
</dbReference>
<sequence>MLRMPEPDQSTLARRKDIIAAMRDIVPNEGGVIVDEDQLRPYECDGLMAYRQLPMIVVLPENTGQVAAILKYCHTHKIRVVPRGAGTGLSGGALPMADAITISMMKFNRVLDIDWDNRAVVVQPGVTNLGITRAVEHKGFYYAPDPSSQIACSIGGNIAENSGGVHSLKYGLTTNNVLGVEMVTIEGEILRVGGKGLDQSGYDLLGVITGSEGLLGIVTEVTVRILRKPETARALLLGFNSSEEGGNCVARIIADGIIPGGLEMMDAPAIKATEDFVHAGYPLDVEALLLVELDGPKVEVDYLIERVGAIARECGAVYSRISESEDERLLFWSGRKNAFPAIGRISPDYICMDGTIPRRRLAEVLTGMQVLSQRHGLRVANVFHAGDGNLHPLIMFDANQPGELERAEAFGADILKLCVEVGGVLSGEHGIGVEKRDLMSEMFTEDDMKHQERLKLAFDEDELLNPGKVFPTLHGCGELKTLHAREVANKFPDIPRF</sequence>
<proteinExistence type="predicted"/>
<evidence type="ECO:0000256" key="1">
    <source>
        <dbReference type="ARBA" id="ARBA00001974"/>
    </source>
</evidence>
<dbReference type="Proteomes" id="UP000219068">
    <property type="component" value="Unassembled WGS sequence"/>
</dbReference>
<dbReference type="PROSITE" id="PS51387">
    <property type="entry name" value="FAD_PCMH"/>
    <property type="match status" value="1"/>
</dbReference>
<dbReference type="InterPro" id="IPR016166">
    <property type="entry name" value="FAD-bd_PCMH"/>
</dbReference>
<dbReference type="InterPro" id="IPR016169">
    <property type="entry name" value="FAD-bd_PCMH_sub2"/>
</dbReference>
<dbReference type="PANTHER" id="PTHR42934:SF1">
    <property type="entry name" value="GLYCOLATE OXIDASE SUBUNIT GLCD"/>
    <property type="match status" value="1"/>
</dbReference>
<gene>
    <name evidence="6" type="ORF">SAMN05428964_10226</name>
</gene>
<dbReference type="Pfam" id="PF02913">
    <property type="entry name" value="FAD-oxidase_C"/>
    <property type="match status" value="1"/>
</dbReference>
<dbReference type="SUPFAM" id="SSF56176">
    <property type="entry name" value="FAD-binding/transporter-associated domain-like"/>
    <property type="match status" value="1"/>
</dbReference>
<protein>
    <submittedName>
        <fullName evidence="6">Glycolate oxidase</fullName>
    </submittedName>
</protein>
<dbReference type="Gene3D" id="1.10.45.10">
    <property type="entry name" value="Vanillyl-alcohol Oxidase, Chain A, domain 4"/>
    <property type="match status" value="1"/>
</dbReference>
<dbReference type="SUPFAM" id="SSF55103">
    <property type="entry name" value="FAD-linked oxidases, C-terminal domain"/>
    <property type="match status" value="1"/>
</dbReference>
<evidence type="ECO:0000256" key="3">
    <source>
        <dbReference type="ARBA" id="ARBA00022827"/>
    </source>
</evidence>
<comment type="cofactor">
    <cofactor evidence="1">
        <name>FAD</name>
        <dbReference type="ChEBI" id="CHEBI:57692"/>
    </cofactor>
</comment>
<dbReference type="EMBL" id="OBMM01000002">
    <property type="protein sequence ID" value="SOC14918.1"/>
    <property type="molecule type" value="Genomic_DNA"/>
</dbReference>
<name>A0A285T0Y7_9PROT</name>